<dbReference type="InterPro" id="IPR018689">
    <property type="entry name" value="Imm33_dom"/>
</dbReference>
<organism evidence="3 4">
    <name type="scientific">Bacillus spongiae</name>
    <dbReference type="NCBI Taxonomy" id="2683610"/>
    <lineage>
        <taxon>Bacteria</taxon>
        <taxon>Bacillati</taxon>
        <taxon>Bacillota</taxon>
        <taxon>Bacilli</taxon>
        <taxon>Bacillales</taxon>
        <taxon>Bacillaceae</taxon>
        <taxon>Bacillus</taxon>
    </lineage>
</organism>
<dbReference type="Pfam" id="PF09951">
    <property type="entry name" value="Imm33"/>
    <property type="match status" value="1"/>
</dbReference>
<feature type="domain" description="Immunity protein Imm33" evidence="1">
    <location>
        <begin position="114"/>
        <end position="198"/>
    </location>
</feature>
<evidence type="ECO:0000313" key="4">
    <source>
        <dbReference type="Proteomes" id="UP001312865"/>
    </source>
</evidence>
<dbReference type="PANTHER" id="PTHR38743:SF2">
    <property type="entry name" value="DUF2185 DOMAIN-CONTAINING PROTEIN"/>
    <property type="match status" value="1"/>
</dbReference>
<reference evidence="3 4" key="1">
    <citation type="journal article" date="2018" name="J. Microbiol.">
        <title>Bacillus spongiae sp. nov., isolated from sponge of Jeju Island.</title>
        <authorList>
            <person name="Lee G.E."/>
            <person name="Im W.T."/>
            <person name="Park J.S."/>
        </authorList>
    </citation>
    <scope>NUCLEOTIDE SEQUENCE [LARGE SCALE GENOMIC DNA]</scope>
    <source>
        <strain evidence="3 4">135PIL107-10</strain>
    </source>
</reference>
<accession>A0ABU8HDI2</accession>
<dbReference type="Pfam" id="PF10077">
    <property type="entry name" value="DUF2314"/>
    <property type="match status" value="1"/>
</dbReference>
<dbReference type="RefSeq" id="WP_336586857.1">
    <property type="nucleotide sequence ID" value="NZ_JBBAXC010000007.1"/>
</dbReference>
<comment type="caution">
    <text evidence="3">The sequence shown here is derived from an EMBL/GenBank/DDBJ whole genome shotgun (WGS) entry which is preliminary data.</text>
</comment>
<proteinExistence type="predicted"/>
<feature type="domain" description="DUF2314" evidence="2">
    <location>
        <begin position="34"/>
        <end position="113"/>
    </location>
</feature>
<dbReference type="EMBL" id="JBBAXC010000007">
    <property type="protein sequence ID" value="MEI5907419.1"/>
    <property type="molecule type" value="Genomic_DNA"/>
</dbReference>
<sequence length="209" mass="24364">MSWYLDNVFDLNKASPYTFYVPSSKVLEKLKIGDLVKLIFVTENPEDEGFRGERMWVQISTIKGEKFNGKLDNEPQHVPLNLGDEISFGIQNICDTEYEDPNSTDWDFYFDALVTVSNDVLEKREFNFMLRDYPHGEGDFGWSILSGYEDDDFLSDSENFQIISIGVILNIDDSILDFIQEPPLCAYERNERGDFYKIDDYDWETYLNG</sequence>
<dbReference type="InterPro" id="IPR018756">
    <property type="entry name" value="DUF2314"/>
</dbReference>
<evidence type="ECO:0000259" key="1">
    <source>
        <dbReference type="Pfam" id="PF09951"/>
    </source>
</evidence>
<evidence type="ECO:0000259" key="2">
    <source>
        <dbReference type="Pfam" id="PF10077"/>
    </source>
</evidence>
<gene>
    <name evidence="3" type="ORF">WAK64_10155</name>
</gene>
<keyword evidence="4" id="KW-1185">Reference proteome</keyword>
<dbReference type="PANTHER" id="PTHR38743">
    <property type="entry name" value="SIMILAR TO GLYOXYLASE I FAMILY PROTEIN"/>
    <property type="match status" value="1"/>
</dbReference>
<dbReference type="Proteomes" id="UP001312865">
    <property type="component" value="Unassembled WGS sequence"/>
</dbReference>
<protein>
    <submittedName>
        <fullName evidence="3">DUF2185 domain-containing protein</fullName>
    </submittedName>
</protein>
<name>A0ABU8HDI2_9BACI</name>
<evidence type="ECO:0000313" key="3">
    <source>
        <dbReference type="EMBL" id="MEI5907419.1"/>
    </source>
</evidence>